<reference evidence="4" key="1">
    <citation type="journal article" date="2019" name="Int. J. Syst. Evol. Microbiol.">
        <title>The Global Catalogue of Microorganisms (GCM) 10K type strain sequencing project: providing services to taxonomists for standard genome sequencing and annotation.</title>
        <authorList>
            <consortium name="The Broad Institute Genomics Platform"/>
            <consortium name="The Broad Institute Genome Sequencing Center for Infectious Disease"/>
            <person name="Wu L."/>
            <person name="Ma J."/>
        </authorList>
    </citation>
    <scope>NUCLEOTIDE SEQUENCE [LARGE SCALE GENOMIC DNA]</scope>
    <source>
        <strain evidence="4">CCUG 2113</strain>
    </source>
</reference>
<evidence type="ECO:0000313" key="4">
    <source>
        <dbReference type="Proteomes" id="UP001595693"/>
    </source>
</evidence>
<evidence type="ECO:0000259" key="2">
    <source>
        <dbReference type="Pfam" id="PF12804"/>
    </source>
</evidence>
<dbReference type="PANTHER" id="PTHR43777">
    <property type="entry name" value="MOLYBDENUM COFACTOR CYTIDYLYLTRANSFERASE"/>
    <property type="match status" value="1"/>
</dbReference>
<feature type="domain" description="MobA-like NTP transferase" evidence="2">
    <location>
        <begin position="58"/>
        <end position="158"/>
    </location>
</feature>
<dbReference type="SUPFAM" id="SSF53448">
    <property type="entry name" value="Nucleotide-diphospho-sugar transferases"/>
    <property type="match status" value="1"/>
</dbReference>
<dbReference type="InterPro" id="IPR025877">
    <property type="entry name" value="MobA-like_NTP_Trfase"/>
</dbReference>
<comment type="caution">
    <text evidence="3">The sequence shown here is derived from an EMBL/GenBank/DDBJ whole genome shotgun (WGS) entry which is preliminary data.</text>
</comment>
<dbReference type="InterPro" id="IPR029044">
    <property type="entry name" value="Nucleotide-diphossugar_trans"/>
</dbReference>
<keyword evidence="4" id="KW-1185">Reference proteome</keyword>
<dbReference type="Pfam" id="PF12804">
    <property type="entry name" value="NTP_transf_3"/>
    <property type="match status" value="1"/>
</dbReference>
<dbReference type="Proteomes" id="UP001595693">
    <property type="component" value="Unassembled WGS sequence"/>
</dbReference>
<name>A0ABV8DEB0_9BURK</name>
<evidence type="ECO:0000313" key="3">
    <source>
        <dbReference type="EMBL" id="MFC3936713.1"/>
    </source>
</evidence>
<keyword evidence="1" id="KW-0460">Magnesium</keyword>
<dbReference type="RefSeq" id="WP_055397921.1">
    <property type="nucleotide sequence ID" value="NZ_JAMXAX010000029.1"/>
</dbReference>
<proteinExistence type="predicted"/>
<dbReference type="PANTHER" id="PTHR43777:SF1">
    <property type="entry name" value="MOLYBDENUM COFACTOR CYTIDYLYLTRANSFERASE"/>
    <property type="match status" value="1"/>
</dbReference>
<keyword evidence="3" id="KW-0808">Transferase</keyword>
<protein>
    <submittedName>
        <fullName evidence="3">NTP transferase domain-containing protein</fullName>
    </submittedName>
</protein>
<sequence>MPTQPTTAPCSTTTPPGLPVVLVLASGRGDRFVASGGQVHKLRALLAGVSVLEHTLAAVRASGLAWHLEDVGHPGMGDSIAAAVRATSHAAGWLVLPGDLPLVRPDTLQMLAQAVAKRAVTVPFFHGERGHPVGFAAQCLPDLLALSGEQGAARVVRKFAEQGQVQTLAVEDEGTVTDIDTVQDLARAERLLASRPPA</sequence>
<gene>
    <name evidence="3" type="ORF">ACFOW3_19000</name>
</gene>
<organism evidence="3 4">
    <name type="scientific">Acidovorax facilis</name>
    <dbReference type="NCBI Taxonomy" id="12917"/>
    <lineage>
        <taxon>Bacteria</taxon>
        <taxon>Pseudomonadati</taxon>
        <taxon>Pseudomonadota</taxon>
        <taxon>Betaproteobacteria</taxon>
        <taxon>Burkholderiales</taxon>
        <taxon>Comamonadaceae</taxon>
        <taxon>Acidovorax</taxon>
    </lineage>
</organism>
<dbReference type="Gene3D" id="3.90.550.10">
    <property type="entry name" value="Spore Coat Polysaccharide Biosynthesis Protein SpsA, Chain A"/>
    <property type="match status" value="1"/>
</dbReference>
<dbReference type="CDD" id="cd04182">
    <property type="entry name" value="GT_2_like_f"/>
    <property type="match status" value="1"/>
</dbReference>
<dbReference type="GO" id="GO:0016740">
    <property type="term" value="F:transferase activity"/>
    <property type="evidence" value="ECO:0007669"/>
    <property type="project" value="UniProtKB-KW"/>
</dbReference>
<accession>A0ABV8DEB0</accession>
<dbReference type="EMBL" id="JBHSAJ010000056">
    <property type="protein sequence ID" value="MFC3936713.1"/>
    <property type="molecule type" value="Genomic_DNA"/>
</dbReference>
<evidence type="ECO:0000256" key="1">
    <source>
        <dbReference type="ARBA" id="ARBA00022842"/>
    </source>
</evidence>